<keyword evidence="4" id="KW-1003">Cell membrane</keyword>
<feature type="domain" description="HAMP" evidence="12">
    <location>
        <begin position="214"/>
        <end position="267"/>
    </location>
</feature>
<accession>A0A512AIS4</accession>
<dbReference type="GO" id="GO:0005886">
    <property type="term" value="C:plasma membrane"/>
    <property type="evidence" value="ECO:0007669"/>
    <property type="project" value="UniProtKB-SubCell"/>
</dbReference>
<evidence type="ECO:0000256" key="1">
    <source>
        <dbReference type="ARBA" id="ARBA00000085"/>
    </source>
</evidence>
<protein>
    <recommendedName>
        <fullName evidence="3">histidine kinase</fullName>
        <ecNumber evidence="3">2.7.13.3</ecNumber>
    </recommendedName>
</protein>
<dbReference type="Pfam" id="PF02518">
    <property type="entry name" value="HATPase_c"/>
    <property type="match status" value="1"/>
</dbReference>
<dbReference type="SUPFAM" id="SSF47384">
    <property type="entry name" value="Homodimeric domain of signal transducing histidine kinase"/>
    <property type="match status" value="1"/>
</dbReference>
<dbReference type="InterPro" id="IPR003661">
    <property type="entry name" value="HisK_dim/P_dom"/>
</dbReference>
<evidence type="ECO:0000256" key="2">
    <source>
        <dbReference type="ARBA" id="ARBA00004651"/>
    </source>
</evidence>
<keyword evidence="8 13" id="KW-0418">Kinase</keyword>
<evidence type="ECO:0000259" key="12">
    <source>
        <dbReference type="PROSITE" id="PS50885"/>
    </source>
</evidence>
<dbReference type="CDD" id="cd00082">
    <property type="entry name" value="HisKA"/>
    <property type="match status" value="1"/>
</dbReference>
<name>A0A512AIS4_9SPHN</name>
<dbReference type="CDD" id="cd00075">
    <property type="entry name" value="HATPase"/>
    <property type="match status" value="1"/>
</dbReference>
<dbReference type="Proteomes" id="UP000321464">
    <property type="component" value="Unassembled WGS sequence"/>
</dbReference>
<dbReference type="InterPro" id="IPR003660">
    <property type="entry name" value="HAMP_dom"/>
</dbReference>
<dbReference type="PROSITE" id="PS50109">
    <property type="entry name" value="HIS_KIN"/>
    <property type="match status" value="1"/>
</dbReference>
<evidence type="ECO:0000256" key="10">
    <source>
        <dbReference type="SAM" id="Phobius"/>
    </source>
</evidence>
<feature type="transmembrane region" description="Helical" evidence="10">
    <location>
        <begin position="23"/>
        <end position="43"/>
    </location>
</feature>
<comment type="subcellular location">
    <subcellularLocation>
        <location evidence="2">Cell membrane</location>
        <topology evidence="2">Multi-pass membrane protein</topology>
    </subcellularLocation>
</comment>
<evidence type="ECO:0000256" key="8">
    <source>
        <dbReference type="ARBA" id="ARBA00022777"/>
    </source>
</evidence>
<evidence type="ECO:0000313" key="13">
    <source>
        <dbReference type="EMBL" id="GEN99586.1"/>
    </source>
</evidence>
<evidence type="ECO:0000259" key="11">
    <source>
        <dbReference type="PROSITE" id="PS50109"/>
    </source>
</evidence>
<dbReference type="InterPro" id="IPR003594">
    <property type="entry name" value="HATPase_dom"/>
</dbReference>
<proteinExistence type="predicted"/>
<dbReference type="InterPro" id="IPR036097">
    <property type="entry name" value="HisK_dim/P_sf"/>
</dbReference>
<evidence type="ECO:0000256" key="3">
    <source>
        <dbReference type="ARBA" id="ARBA00012438"/>
    </source>
</evidence>
<reference evidence="13 14" key="1">
    <citation type="submission" date="2019-07" db="EMBL/GenBank/DDBJ databases">
        <title>Whole genome shotgun sequence of Novosphingobium sediminis NBRC 106119.</title>
        <authorList>
            <person name="Hosoyama A."/>
            <person name="Uohara A."/>
            <person name="Ohji S."/>
            <person name="Ichikawa N."/>
        </authorList>
    </citation>
    <scope>NUCLEOTIDE SEQUENCE [LARGE SCALE GENOMIC DNA]</scope>
    <source>
        <strain evidence="13 14">NBRC 106119</strain>
    </source>
</reference>
<comment type="catalytic activity">
    <reaction evidence="1">
        <text>ATP + protein L-histidine = ADP + protein N-phospho-L-histidine.</text>
        <dbReference type="EC" id="2.7.13.3"/>
    </reaction>
</comment>
<gene>
    <name evidence="13" type="ORF">NSE01_14190</name>
</gene>
<keyword evidence="9" id="KW-0067">ATP-binding</keyword>
<keyword evidence="14" id="KW-1185">Reference proteome</keyword>
<dbReference type="AlphaFoldDB" id="A0A512AIS4"/>
<dbReference type="InterPro" id="IPR004358">
    <property type="entry name" value="Sig_transdc_His_kin-like_C"/>
</dbReference>
<keyword evidence="6" id="KW-0808">Transferase</keyword>
<dbReference type="InterPro" id="IPR036890">
    <property type="entry name" value="HATPase_C_sf"/>
</dbReference>
<comment type="caution">
    <text evidence="13">The sequence shown here is derived from an EMBL/GenBank/DDBJ whole genome shotgun (WGS) entry which is preliminary data.</text>
</comment>
<dbReference type="InterPro" id="IPR050980">
    <property type="entry name" value="2C_sensor_his_kinase"/>
</dbReference>
<dbReference type="InterPro" id="IPR005467">
    <property type="entry name" value="His_kinase_dom"/>
</dbReference>
<dbReference type="SUPFAM" id="SSF55874">
    <property type="entry name" value="ATPase domain of HSP90 chaperone/DNA topoisomerase II/histidine kinase"/>
    <property type="match status" value="1"/>
</dbReference>
<dbReference type="SMART" id="SM00387">
    <property type="entry name" value="HATPase_c"/>
    <property type="match status" value="1"/>
</dbReference>
<dbReference type="GO" id="GO:0000155">
    <property type="term" value="F:phosphorelay sensor kinase activity"/>
    <property type="evidence" value="ECO:0007669"/>
    <property type="project" value="InterPro"/>
</dbReference>
<feature type="domain" description="Histidine kinase" evidence="11">
    <location>
        <begin position="275"/>
        <end position="481"/>
    </location>
</feature>
<keyword evidence="5" id="KW-0597">Phosphoprotein</keyword>
<keyword evidence="10" id="KW-0472">Membrane</keyword>
<evidence type="ECO:0000256" key="6">
    <source>
        <dbReference type="ARBA" id="ARBA00022679"/>
    </source>
</evidence>
<evidence type="ECO:0000313" key="14">
    <source>
        <dbReference type="Proteomes" id="UP000321464"/>
    </source>
</evidence>
<dbReference type="EC" id="2.7.13.3" evidence="3"/>
<keyword evidence="7" id="KW-0547">Nucleotide-binding</keyword>
<sequence length="481" mass="52631">MADVSEPRAARLRLWPRSLQGQMLFAIALALMVAQGLSAALMWRMQHERHFAGLVNYAAFSLLGRNPRAQFGPPPPPGDEGPEIGFRMPRPLRVQEELRAPQIAGDRRRPEIEGALRQVLEAQGVDARQLFVAERDPARDPVITEWLARRGPRVRPPGAPRPRLIIAAIGRPDGTWLTARLLAPRTERAMLTTLVLQTVFIYLVLVGAVALILRRIARPLKALTTQVEGFARSRTAGGQLAPEGPDDIRRLIVAHNAMERRVGALLDEKDVMLGAIGHDLKTPLAALRVRIEAVEDDTERGRMAATIEDINRSLDDILSLARVGRPSDPLEQTELSALVADVVGEYEDMGEDVTLGDATRIVMPLRATWLRRALRNLVSNALRYGNRARVTLRREGGEAVLTVEDDGPGIPEHEITRMLEPFTRLEASRNSGTGGAGLGLTLARAIADQHGGSLILANRRATDEAGGETKGLTATLRLPLS</sequence>
<feature type="transmembrane region" description="Helical" evidence="10">
    <location>
        <begin position="189"/>
        <end position="213"/>
    </location>
</feature>
<organism evidence="13 14">
    <name type="scientific">Novosphingobium sediminis</name>
    <dbReference type="NCBI Taxonomy" id="707214"/>
    <lineage>
        <taxon>Bacteria</taxon>
        <taxon>Pseudomonadati</taxon>
        <taxon>Pseudomonadota</taxon>
        <taxon>Alphaproteobacteria</taxon>
        <taxon>Sphingomonadales</taxon>
        <taxon>Sphingomonadaceae</taxon>
        <taxon>Novosphingobium</taxon>
    </lineage>
</organism>
<dbReference type="PRINTS" id="PR00344">
    <property type="entry name" value="BCTRLSENSOR"/>
</dbReference>
<evidence type="ECO:0000256" key="7">
    <source>
        <dbReference type="ARBA" id="ARBA00022741"/>
    </source>
</evidence>
<dbReference type="SMART" id="SM00388">
    <property type="entry name" value="HisKA"/>
    <property type="match status" value="1"/>
</dbReference>
<dbReference type="Gene3D" id="3.30.565.10">
    <property type="entry name" value="Histidine kinase-like ATPase, C-terminal domain"/>
    <property type="match status" value="1"/>
</dbReference>
<evidence type="ECO:0000256" key="9">
    <source>
        <dbReference type="ARBA" id="ARBA00022840"/>
    </source>
</evidence>
<keyword evidence="10" id="KW-0812">Transmembrane</keyword>
<dbReference type="EMBL" id="BJYR01000009">
    <property type="protein sequence ID" value="GEN99586.1"/>
    <property type="molecule type" value="Genomic_DNA"/>
</dbReference>
<dbReference type="PROSITE" id="PS50885">
    <property type="entry name" value="HAMP"/>
    <property type="match status" value="1"/>
</dbReference>
<dbReference type="RefSeq" id="WP_246135074.1">
    <property type="nucleotide sequence ID" value="NZ_BJYR01000009.1"/>
</dbReference>
<dbReference type="PANTHER" id="PTHR44936:SF10">
    <property type="entry name" value="SENSOR PROTEIN RSTB"/>
    <property type="match status" value="1"/>
</dbReference>
<dbReference type="Gene3D" id="1.10.287.130">
    <property type="match status" value="1"/>
</dbReference>
<evidence type="ECO:0000256" key="5">
    <source>
        <dbReference type="ARBA" id="ARBA00022553"/>
    </source>
</evidence>
<keyword evidence="10" id="KW-1133">Transmembrane helix</keyword>
<dbReference type="GO" id="GO:0005524">
    <property type="term" value="F:ATP binding"/>
    <property type="evidence" value="ECO:0007669"/>
    <property type="project" value="UniProtKB-KW"/>
</dbReference>
<evidence type="ECO:0000256" key="4">
    <source>
        <dbReference type="ARBA" id="ARBA00022475"/>
    </source>
</evidence>
<dbReference type="PANTHER" id="PTHR44936">
    <property type="entry name" value="SENSOR PROTEIN CREC"/>
    <property type="match status" value="1"/>
</dbReference>